<dbReference type="PANTHER" id="PTHR37817">
    <property type="entry name" value="N-ACETYLTRANSFERASE EIS"/>
    <property type="match status" value="1"/>
</dbReference>
<dbReference type="GeneID" id="91376083"/>
<dbReference type="Gene3D" id="3.30.1050.10">
    <property type="entry name" value="SCP2 sterol-binding domain"/>
    <property type="match status" value="1"/>
</dbReference>
<dbReference type="PANTHER" id="PTHR37817:SF1">
    <property type="entry name" value="N-ACETYLTRANSFERASE EIS"/>
    <property type="match status" value="1"/>
</dbReference>
<dbReference type="GO" id="GO:0016746">
    <property type="term" value="F:acyltransferase activity"/>
    <property type="evidence" value="ECO:0007669"/>
    <property type="project" value="UniProtKB-KW"/>
</dbReference>
<evidence type="ECO:0000259" key="1">
    <source>
        <dbReference type="Pfam" id="PF13530"/>
    </source>
</evidence>
<dbReference type="RefSeq" id="WP_328662048.1">
    <property type="nucleotide sequence ID" value="NZ_CP108014.1"/>
</dbReference>
<keyword evidence="4" id="KW-1185">Reference proteome</keyword>
<keyword evidence="3" id="KW-0012">Acyltransferase</keyword>
<dbReference type="Pfam" id="PF13527">
    <property type="entry name" value="Acetyltransf_9"/>
    <property type="match status" value="1"/>
</dbReference>
<keyword evidence="3" id="KW-0808">Transferase</keyword>
<dbReference type="Pfam" id="PF17668">
    <property type="entry name" value="Acetyltransf_17"/>
    <property type="match status" value="1"/>
</dbReference>
<dbReference type="InterPro" id="IPR025559">
    <property type="entry name" value="Eis_dom"/>
</dbReference>
<evidence type="ECO:0000313" key="3">
    <source>
        <dbReference type="EMBL" id="WTY33258.1"/>
    </source>
</evidence>
<evidence type="ECO:0000313" key="4">
    <source>
        <dbReference type="Proteomes" id="UP001621418"/>
    </source>
</evidence>
<dbReference type="SUPFAM" id="SSF55729">
    <property type="entry name" value="Acyl-CoA N-acyltransferases (Nat)"/>
    <property type="match status" value="1"/>
</dbReference>
<reference evidence="3 4" key="1">
    <citation type="submission" date="2022-10" db="EMBL/GenBank/DDBJ databases">
        <title>The complete genomes of actinobacterial strains from the NBC collection.</title>
        <authorList>
            <person name="Joergensen T.S."/>
            <person name="Alvarez Arevalo M."/>
            <person name="Sterndorff E.B."/>
            <person name="Faurdal D."/>
            <person name="Vuksanovic O."/>
            <person name="Mourched A.-S."/>
            <person name="Charusanti P."/>
            <person name="Shaw S."/>
            <person name="Blin K."/>
            <person name="Weber T."/>
        </authorList>
    </citation>
    <scope>NUCLEOTIDE SEQUENCE [LARGE SCALE GENOMIC DNA]</scope>
    <source>
        <strain evidence="3 4">NBC_01413</strain>
    </source>
</reference>
<organism evidence="3 4">
    <name type="scientific">Nocardia salmonicida</name>
    <dbReference type="NCBI Taxonomy" id="53431"/>
    <lineage>
        <taxon>Bacteria</taxon>
        <taxon>Bacillati</taxon>
        <taxon>Actinomycetota</taxon>
        <taxon>Actinomycetes</taxon>
        <taxon>Mycobacteriales</taxon>
        <taxon>Nocardiaceae</taxon>
        <taxon>Nocardia</taxon>
    </lineage>
</organism>
<dbReference type="Proteomes" id="UP001621418">
    <property type="component" value="Chromosome"/>
</dbReference>
<dbReference type="EC" id="2.3.1.-" evidence="3"/>
<name>A0ABZ1N048_9NOCA</name>
<dbReference type="InterPro" id="IPR016181">
    <property type="entry name" value="Acyl_CoA_acyltransferase"/>
</dbReference>
<protein>
    <submittedName>
        <fullName evidence="3">GNAT family N-acetyltransferase</fullName>
        <ecNumber evidence="3">2.3.1.-</ecNumber>
    </submittedName>
</protein>
<feature type="domain" description="Eis-like acetyltransferase" evidence="2">
    <location>
        <begin position="196"/>
        <end position="283"/>
    </location>
</feature>
<feature type="domain" description="Enhanced intracellular survival protein" evidence="1">
    <location>
        <begin position="298"/>
        <end position="397"/>
    </location>
</feature>
<evidence type="ECO:0000259" key="2">
    <source>
        <dbReference type="Pfam" id="PF17668"/>
    </source>
</evidence>
<dbReference type="Gene3D" id="3.40.630.30">
    <property type="match status" value="2"/>
</dbReference>
<sequence>MTSELMADWEARTIDGIRTRRAVESDWDALRDRYARAFGGVKTKNFDAWKQQFQLQDIAVIEDVTEPRAPRIVGTAAIMRTTVTVPGGAQLEAAACAQGMVATTHQKRGIYAKVQAELMAVAGETGADVFAAMPGPGGNYAYLGVTTYTRHLVIDRRHSKLRVVEPDSAPVREVGLPETLSELRRIYARWQRMTPGALARSEFFWPSSFGDDAFLLAHPDGYVIYDLVGDTVVVRDFCAVTLSAHRELLRCLLGHGEYAEIHLDTALDDPTPLLLADPRTAAVRGVDAGVWGWILNLPKAIGLRAFAADFHGVLEVADPWGMTAGSYALEIAGGVGRWEPAADGARADARIGPLELTTAYFGAHTVAELERAGGVEELTTGAVAALNRAFTTTRRPFNTTPF</sequence>
<dbReference type="Pfam" id="PF13530">
    <property type="entry name" value="SCP2_2"/>
    <property type="match status" value="1"/>
</dbReference>
<proteinExistence type="predicted"/>
<dbReference type="InterPro" id="IPR036527">
    <property type="entry name" value="SCP2_sterol-bd_dom_sf"/>
</dbReference>
<dbReference type="InterPro" id="IPR051554">
    <property type="entry name" value="Acetyltransferase_Eis"/>
</dbReference>
<accession>A0ABZ1N048</accession>
<dbReference type="SUPFAM" id="SSF55718">
    <property type="entry name" value="SCP-like"/>
    <property type="match status" value="1"/>
</dbReference>
<gene>
    <name evidence="3" type="ORF">OG308_18075</name>
</gene>
<dbReference type="EMBL" id="CP109527">
    <property type="protein sequence ID" value="WTY33258.1"/>
    <property type="molecule type" value="Genomic_DNA"/>
</dbReference>
<dbReference type="InterPro" id="IPR041380">
    <property type="entry name" value="Acetyltransf_17"/>
</dbReference>